<dbReference type="Gene3D" id="3.40.630.10">
    <property type="entry name" value="Zn peptidases"/>
    <property type="match status" value="1"/>
</dbReference>
<protein>
    <submittedName>
        <fullName evidence="2">Amidohydrolase</fullName>
    </submittedName>
</protein>
<name>A0A7J9UWB4_9MICO</name>
<keyword evidence="2" id="KW-0378">Hydrolase</keyword>
<dbReference type="InterPro" id="IPR011650">
    <property type="entry name" value="Peptidase_M20_dimer"/>
</dbReference>
<gene>
    <name evidence="2" type="ORF">GB882_08190</name>
</gene>
<evidence type="ECO:0000313" key="3">
    <source>
        <dbReference type="Proteomes" id="UP000429644"/>
    </source>
</evidence>
<organism evidence="2 3">
    <name type="scientific">Georgenia ruanii</name>
    <dbReference type="NCBI Taxonomy" id="348442"/>
    <lineage>
        <taxon>Bacteria</taxon>
        <taxon>Bacillati</taxon>
        <taxon>Actinomycetota</taxon>
        <taxon>Actinomycetes</taxon>
        <taxon>Micrococcales</taxon>
        <taxon>Bogoriellaceae</taxon>
        <taxon>Georgenia</taxon>
    </lineage>
</organism>
<dbReference type="PANTHER" id="PTHR11014">
    <property type="entry name" value="PEPTIDASE M20 FAMILY MEMBER"/>
    <property type="match status" value="1"/>
</dbReference>
<comment type="caution">
    <text evidence="2">The sequence shown here is derived from an EMBL/GenBank/DDBJ whole genome shotgun (WGS) entry which is preliminary data.</text>
</comment>
<dbReference type="AlphaFoldDB" id="A0A7J9UWB4"/>
<dbReference type="EMBL" id="WHPD01001772">
    <property type="protein sequence ID" value="MPV88643.1"/>
    <property type="molecule type" value="Genomic_DNA"/>
</dbReference>
<evidence type="ECO:0000313" key="2">
    <source>
        <dbReference type="EMBL" id="MPV88643.1"/>
    </source>
</evidence>
<dbReference type="NCBIfam" id="TIGR01891">
    <property type="entry name" value="amidohydrolases"/>
    <property type="match status" value="1"/>
</dbReference>
<dbReference type="Pfam" id="PF07687">
    <property type="entry name" value="M20_dimer"/>
    <property type="match status" value="1"/>
</dbReference>
<dbReference type="InterPro" id="IPR036264">
    <property type="entry name" value="Bact_exopeptidase_dim_dom"/>
</dbReference>
<accession>A0A7J9UWB4</accession>
<dbReference type="Proteomes" id="UP000429644">
    <property type="component" value="Unassembled WGS sequence"/>
</dbReference>
<feature type="domain" description="Peptidase M20 dimerisation" evidence="1">
    <location>
        <begin position="201"/>
        <end position="297"/>
    </location>
</feature>
<reference evidence="2 3" key="1">
    <citation type="submission" date="2019-10" db="EMBL/GenBank/DDBJ databases">
        <title>Georgenia wutianyii sp. nov. and Georgenia yuyongxinii sp. nov. isolated from plateau pika (Ochotona curzoniae) in the Qinghai-Tibet plateau of China.</title>
        <authorList>
            <person name="Tian Z."/>
        </authorList>
    </citation>
    <scope>NUCLEOTIDE SEQUENCE [LARGE SCALE GENOMIC DNA]</scope>
    <source>
        <strain evidence="2 3">JCM 15130</strain>
    </source>
</reference>
<proteinExistence type="predicted"/>
<dbReference type="Pfam" id="PF01546">
    <property type="entry name" value="Peptidase_M20"/>
    <property type="match status" value="1"/>
</dbReference>
<dbReference type="InterPro" id="IPR017439">
    <property type="entry name" value="Amidohydrolase"/>
</dbReference>
<sequence length="433" mass="45695">MSAAPTVDSVLQGQADLKEWQEGVYRDLHAHPELGHQETRTAGMVAAELRERGFDVHEKVGGTGVVGVLANGDGPVVLMRADMDALPVAEATGLPYASSVRTTDADGNEVPVMHACGHDVHVACLLGTARLLAGAKEGWSGTYVALFQPAEELADGADRMVDAGLARLIPKPDVAFAQHVLAYPAGTVGPHPGPFLSLAESMRVTVHGRGSHGSMPHLSVDPVVLAAMIVVRLQAVVSREIPPDEFAVLTVGRVAVGSKSNIIDDHAVLELNLRAYSEETRSRMVAAIERIVRAECEASGSPTEPEFETYDRYPLTDNDPAVTARVAAAFREHFGDATKDYGRQTASEDFSAVPDALGVPYSYWALGGIDPELYRTAADRGTLMEDIPGNHSPKFAPVIEPTLETGTAAAVVAALAWLAPSGQDGDTSSPASS</sequence>
<dbReference type="SUPFAM" id="SSF55031">
    <property type="entry name" value="Bacterial exopeptidase dimerisation domain"/>
    <property type="match status" value="1"/>
</dbReference>
<dbReference type="RefSeq" id="WP_152231297.1">
    <property type="nucleotide sequence ID" value="NZ_BAAAOT010000006.1"/>
</dbReference>
<dbReference type="PANTHER" id="PTHR11014:SF63">
    <property type="entry name" value="METALLOPEPTIDASE, PUTATIVE (AFU_ORTHOLOGUE AFUA_6G09600)-RELATED"/>
    <property type="match status" value="1"/>
</dbReference>
<dbReference type="InterPro" id="IPR002933">
    <property type="entry name" value="Peptidase_M20"/>
</dbReference>
<evidence type="ECO:0000259" key="1">
    <source>
        <dbReference type="Pfam" id="PF07687"/>
    </source>
</evidence>
<dbReference type="Gene3D" id="3.30.70.360">
    <property type="match status" value="1"/>
</dbReference>
<dbReference type="OrthoDB" id="9777385at2"/>
<keyword evidence="3" id="KW-1185">Reference proteome</keyword>
<dbReference type="GO" id="GO:0016787">
    <property type="term" value="F:hydrolase activity"/>
    <property type="evidence" value="ECO:0007669"/>
    <property type="project" value="UniProtKB-KW"/>
</dbReference>
<dbReference type="SUPFAM" id="SSF53187">
    <property type="entry name" value="Zn-dependent exopeptidases"/>
    <property type="match status" value="1"/>
</dbReference>